<accession>A0ABV0USY2</accession>
<feature type="chain" id="PRO_5046238772" evidence="1">
    <location>
        <begin position="23"/>
        <end position="122"/>
    </location>
</feature>
<dbReference type="EMBL" id="JAHRIQ010082711">
    <property type="protein sequence ID" value="MEQ2248236.1"/>
    <property type="molecule type" value="Genomic_DNA"/>
</dbReference>
<keyword evidence="1" id="KW-0732">Signal</keyword>
<evidence type="ECO:0000256" key="1">
    <source>
        <dbReference type="SAM" id="SignalP"/>
    </source>
</evidence>
<evidence type="ECO:0000313" key="3">
    <source>
        <dbReference type="Proteomes" id="UP001482620"/>
    </source>
</evidence>
<reference evidence="2 3" key="1">
    <citation type="submission" date="2021-06" db="EMBL/GenBank/DDBJ databases">
        <authorList>
            <person name="Palmer J.M."/>
        </authorList>
    </citation>
    <scope>NUCLEOTIDE SEQUENCE [LARGE SCALE GENOMIC DNA]</scope>
    <source>
        <strain evidence="3">if_2019</strain>
        <tissue evidence="2">Muscle</tissue>
    </source>
</reference>
<dbReference type="Proteomes" id="UP001482620">
    <property type="component" value="Unassembled WGS sequence"/>
</dbReference>
<gene>
    <name evidence="2" type="ORF">ILYODFUR_017255</name>
</gene>
<name>A0ABV0USY2_9TELE</name>
<keyword evidence="3" id="KW-1185">Reference proteome</keyword>
<protein>
    <submittedName>
        <fullName evidence="2">Uncharacterized protein</fullName>
    </submittedName>
</protein>
<proteinExistence type="predicted"/>
<feature type="signal peptide" evidence="1">
    <location>
        <begin position="1"/>
        <end position="22"/>
    </location>
</feature>
<evidence type="ECO:0000313" key="2">
    <source>
        <dbReference type="EMBL" id="MEQ2248236.1"/>
    </source>
</evidence>
<comment type="caution">
    <text evidence="2">The sequence shown here is derived from an EMBL/GenBank/DDBJ whole genome shotgun (WGS) entry which is preliminary data.</text>
</comment>
<organism evidence="2 3">
    <name type="scientific">Ilyodon furcidens</name>
    <name type="common">goldbreast splitfin</name>
    <dbReference type="NCBI Taxonomy" id="33524"/>
    <lineage>
        <taxon>Eukaryota</taxon>
        <taxon>Metazoa</taxon>
        <taxon>Chordata</taxon>
        <taxon>Craniata</taxon>
        <taxon>Vertebrata</taxon>
        <taxon>Euteleostomi</taxon>
        <taxon>Actinopterygii</taxon>
        <taxon>Neopterygii</taxon>
        <taxon>Teleostei</taxon>
        <taxon>Neoteleostei</taxon>
        <taxon>Acanthomorphata</taxon>
        <taxon>Ovalentaria</taxon>
        <taxon>Atherinomorphae</taxon>
        <taxon>Cyprinodontiformes</taxon>
        <taxon>Goodeidae</taxon>
        <taxon>Ilyodon</taxon>
    </lineage>
</organism>
<sequence>MFISKLMFLVSFSQGHLLVVSAFPHAEDFSLVSTPTQTFLNNPHRKHSCKGINQNNSNSSSIFRQSLPARCPTNIKISNPSQTSKPIFSLSDSLSSLCRQDQLPPSVLALNMNLISFLLLWD</sequence>